<dbReference type="Proteomes" id="UP001148786">
    <property type="component" value="Unassembled WGS sequence"/>
</dbReference>
<protein>
    <submittedName>
        <fullName evidence="1">Uncharacterized protein</fullName>
    </submittedName>
</protein>
<dbReference type="EMBL" id="JANKHO010000641">
    <property type="protein sequence ID" value="KAJ3507633.1"/>
    <property type="molecule type" value="Genomic_DNA"/>
</dbReference>
<dbReference type="SUPFAM" id="SSF89562">
    <property type="entry name" value="RraA-like"/>
    <property type="match status" value="1"/>
</dbReference>
<proteinExistence type="predicted"/>
<dbReference type="OrthoDB" id="1476984at2759"/>
<organism evidence="1 2">
    <name type="scientific">Agrocybe chaxingu</name>
    <dbReference type="NCBI Taxonomy" id="84603"/>
    <lineage>
        <taxon>Eukaryota</taxon>
        <taxon>Fungi</taxon>
        <taxon>Dikarya</taxon>
        <taxon>Basidiomycota</taxon>
        <taxon>Agaricomycotina</taxon>
        <taxon>Agaricomycetes</taxon>
        <taxon>Agaricomycetidae</taxon>
        <taxon>Agaricales</taxon>
        <taxon>Agaricineae</taxon>
        <taxon>Strophariaceae</taxon>
        <taxon>Agrocybe</taxon>
    </lineage>
</organism>
<evidence type="ECO:0000313" key="1">
    <source>
        <dbReference type="EMBL" id="KAJ3507633.1"/>
    </source>
</evidence>
<reference evidence="1" key="1">
    <citation type="submission" date="2022-07" db="EMBL/GenBank/DDBJ databases">
        <title>Genome Sequence of Agrocybe chaxingu.</title>
        <authorList>
            <person name="Buettner E."/>
        </authorList>
    </citation>
    <scope>NUCLEOTIDE SEQUENCE</scope>
    <source>
        <strain evidence="1">MP-N11</strain>
    </source>
</reference>
<sequence>MSKAPSPSSLLAQFSTCEISDALIKLSVPHGGLIPDIHMISPTTSNSDVRLCSPAYTVQMVLASNKEAPTLSEHFVDTAVAGSVVVIDAPPGLSGLCLPINIR</sequence>
<keyword evidence="2" id="KW-1185">Reference proteome</keyword>
<comment type="caution">
    <text evidence="1">The sequence shown here is derived from an EMBL/GenBank/DDBJ whole genome shotgun (WGS) entry which is preliminary data.</text>
</comment>
<dbReference type="AlphaFoldDB" id="A0A9W8JZ89"/>
<dbReference type="InterPro" id="IPR036704">
    <property type="entry name" value="RraA/RraA-like_sf"/>
</dbReference>
<accession>A0A9W8JZ89</accession>
<evidence type="ECO:0000313" key="2">
    <source>
        <dbReference type="Proteomes" id="UP001148786"/>
    </source>
</evidence>
<dbReference type="Gene3D" id="3.50.30.40">
    <property type="entry name" value="Ribonuclease E inhibitor RraA/RraA-like"/>
    <property type="match status" value="1"/>
</dbReference>
<gene>
    <name evidence="1" type="ORF">NLJ89_g6193</name>
</gene>
<name>A0A9W8JZ89_9AGAR</name>